<dbReference type="GO" id="GO:0008270">
    <property type="term" value="F:zinc ion binding"/>
    <property type="evidence" value="ECO:0007669"/>
    <property type="project" value="UniProtKB-KW"/>
</dbReference>
<feature type="compositionally biased region" description="Basic and acidic residues" evidence="27">
    <location>
        <begin position="1966"/>
        <end position="1977"/>
    </location>
</feature>
<dbReference type="Gene3D" id="3.30.40.10">
    <property type="entry name" value="Zinc/RING finger domain, C3HC4 (zinc finger)"/>
    <property type="match status" value="1"/>
</dbReference>
<dbReference type="Gene3D" id="3.40.50.1220">
    <property type="entry name" value="TPP-binding domain"/>
    <property type="match status" value="1"/>
</dbReference>
<dbReference type="PANTHER" id="PTHR10160:SF19">
    <property type="entry name" value="PROTON-TRANSLOCATING NAD(P)(+) TRANSHYDROGENASE"/>
    <property type="match status" value="1"/>
</dbReference>
<comment type="catalytic activity">
    <reaction evidence="22">
        <text>NAD(+) + NADPH + H(+)(in) = NADH + NADP(+) + H(+)(out)</text>
        <dbReference type="Rhea" id="RHEA:47992"/>
        <dbReference type="ChEBI" id="CHEBI:15378"/>
        <dbReference type="ChEBI" id="CHEBI:57540"/>
        <dbReference type="ChEBI" id="CHEBI:57783"/>
        <dbReference type="ChEBI" id="CHEBI:57945"/>
        <dbReference type="ChEBI" id="CHEBI:58349"/>
        <dbReference type="EC" id="7.1.1.1"/>
    </reaction>
</comment>
<feature type="compositionally biased region" description="Basic and acidic residues" evidence="27">
    <location>
        <begin position="1878"/>
        <end position="1894"/>
    </location>
</feature>
<dbReference type="InterPro" id="IPR026255">
    <property type="entry name" value="NADP_transhyd_a"/>
</dbReference>
<feature type="region of interest" description="Disordered" evidence="27">
    <location>
        <begin position="1623"/>
        <end position="1770"/>
    </location>
</feature>
<dbReference type="InterPro" id="IPR008143">
    <property type="entry name" value="Ala_DH/PNT_CS2"/>
</dbReference>
<dbReference type="InterPro" id="IPR034300">
    <property type="entry name" value="PNTB-like"/>
</dbReference>
<feature type="compositionally biased region" description="Low complexity" evidence="27">
    <location>
        <begin position="1713"/>
        <end position="1725"/>
    </location>
</feature>
<dbReference type="InterPro" id="IPR007886">
    <property type="entry name" value="AlaDH/PNT_N"/>
</dbReference>
<dbReference type="SMART" id="SM00249">
    <property type="entry name" value="PHD"/>
    <property type="match status" value="1"/>
</dbReference>
<feature type="region of interest" description="Disordered" evidence="27">
    <location>
        <begin position="978"/>
        <end position="999"/>
    </location>
</feature>
<keyword evidence="13" id="KW-0862">Zinc</keyword>
<dbReference type="PROSITE" id="PS01359">
    <property type="entry name" value="ZF_PHD_1"/>
    <property type="match status" value="1"/>
</dbReference>
<dbReference type="InterPro" id="IPR001965">
    <property type="entry name" value="Znf_PHD"/>
</dbReference>
<evidence type="ECO:0000256" key="2">
    <source>
        <dbReference type="ARBA" id="ARBA00004429"/>
    </source>
</evidence>
<feature type="transmembrane region" description="Helical" evidence="28">
    <location>
        <begin position="1373"/>
        <end position="1391"/>
    </location>
</feature>
<organism evidence="33 34">
    <name type="scientific">Stemphylium lycopersici</name>
    <name type="common">Tomato gray leaf spot disease fungus</name>
    <name type="synonym">Thyrospora lycopersici</name>
    <dbReference type="NCBI Taxonomy" id="183478"/>
    <lineage>
        <taxon>Eukaryota</taxon>
        <taxon>Fungi</taxon>
        <taxon>Dikarya</taxon>
        <taxon>Ascomycota</taxon>
        <taxon>Pezizomycotina</taxon>
        <taxon>Dothideomycetes</taxon>
        <taxon>Pleosporomycetidae</taxon>
        <taxon>Pleosporales</taxon>
        <taxon>Pleosporineae</taxon>
        <taxon>Pleosporaceae</taxon>
        <taxon>Stemphylium</taxon>
    </lineage>
</organism>
<feature type="domain" description="Alanine dehydrogenase/pyridine nucleotide transhydrogenase NAD(H)-binding" evidence="31">
    <location>
        <begin position="757"/>
        <end position="921"/>
    </location>
</feature>
<dbReference type="Gene3D" id="3.40.50.720">
    <property type="entry name" value="NAD(P)-binding Rossmann-like Domain"/>
    <property type="match status" value="2"/>
</dbReference>
<evidence type="ECO:0000256" key="1">
    <source>
        <dbReference type="ARBA" id="ARBA00004292"/>
    </source>
</evidence>
<feature type="compositionally biased region" description="Low complexity" evidence="27">
    <location>
        <begin position="103"/>
        <end position="122"/>
    </location>
</feature>
<evidence type="ECO:0000256" key="23">
    <source>
        <dbReference type="ARBA" id="ARBA00054910"/>
    </source>
</evidence>
<dbReference type="InterPro" id="IPR008142">
    <property type="entry name" value="AlaDH/PNT_CS1"/>
</dbReference>
<evidence type="ECO:0000256" key="16">
    <source>
        <dbReference type="ARBA" id="ARBA00022967"/>
    </source>
</evidence>
<evidence type="ECO:0000256" key="21">
    <source>
        <dbReference type="ARBA" id="ARBA00023136"/>
    </source>
</evidence>
<protein>
    <recommendedName>
        <fullName evidence="25">NAD(P) transhydrogenase, mitochondrial</fullName>
        <ecNumber evidence="5">7.1.1.1</ecNumber>
    </recommendedName>
    <alternativeName>
        <fullName evidence="26">Nicotinamide nucleotide transhydrogenase</fullName>
    </alternativeName>
</protein>
<evidence type="ECO:0000256" key="3">
    <source>
        <dbReference type="ARBA" id="ARBA00005624"/>
    </source>
</evidence>
<evidence type="ECO:0000256" key="20">
    <source>
        <dbReference type="ARBA" id="ARBA00023128"/>
    </source>
</evidence>
<evidence type="ECO:0000256" key="5">
    <source>
        <dbReference type="ARBA" id="ARBA00012943"/>
    </source>
</evidence>
<feature type="region of interest" description="Disordered" evidence="27">
    <location>
        <begin position="1859"/>
        <end position="2157"/>
    </location>
</feature>
<evidence type="ECO:0000256" key="17">
    <source>
        <dbReference type="ARBA" id="ARBA00022989"/>
    </source>
</evidence>
<feature type="transmembrane region" description="Helical" evidence="28">
    <location>
        <begin position="1138"/>
        <end position="1158"/>
    </location>
</feature>
<feature type="domain" description="Zinc finger PHD-type" evidence="30">
    <location>
        <begin position="1775"/>
        <end position="1844"/>
    </location>
</feature>
<dbReference type="CDD" id="cd05304">
    <property type="entry name" value="Rubrum_tdh"/>
    <property type="match status" value="1"/>
</dbReference>
<comment type="function">
    <text evidence="23">The transhydrogenation between NADH and NADP is coupled to respiration and ATP hydrolysis and functions as a proton pump across the membrane. May play a role in reactive oxygen species (ROS) detoxification in the adrenal gland.</text>
</comment>
<feature type="transmembrane region" description="Helical" evidence="28">
    <location>
        <begin position="1070"/>
        <end position="1092"/>
    </location>
</feature>
<dbReference type="GO" id="GO:0005743">
    <property type="term" value="C:mitochondrial inner membrane"/>
    <property type="evidence" value="ECO:0007669"/>
    <property type="project" value="UniProtKB-SubCell"/>
</dbReference>
<evidence type="ECO:0000256" key="8">
    <source>
        <dbReference type="ARBA" id="ARBA00022692"/>
    </source>
</evidence>
<dbReference type="SUPFAM" id="SSF52283">
    <property type="entry name" value="Formate/glycerate dehydrogenase catalytic domain-like"/>
    <property type="match status" value="1"/>
</dbReference>
<accession>A0A364NE66</accession>
<feature type="compositionally biased region" description="Acidic residues" evidence="27">
    <location>
        <begin position="1751"/>
        <end position="1770"/>
    </location>
</feature>
<evidence type="ECO:0000256" key="25">
    <source>
        <dbReference type="ARBA" id="ARBA00074145"/>
    </source>
</evidence>
<dbReference type="Pfam" id="PF02233">
    <property type="entry name" value="PNTB"/>
    <property type="match status" value="1"/>
</dbReference>
<dbReference type="GO" id="GO:0016491">
    <property type="term" value="F:oxidoreductase activity"/>
    <property type="evidence" value="ECO:0007669"/>
    <property type="project" value="UniProtKB-KW"/>
</dbReference>
<dbReference type="NCBIfam" id="TIGR00561">
    <property type="entry name" value="pntA"/>
    <property type="match status" value="1"/>
</dbReference>
<feature type="compositionally biased region" description="Pro residues" evidence="27">
    <location>
        <begin position="980"/>
        <end position="997"/>
    </location>
</feature>
<feature type="transmembrane region" description="Helical" evidence="28">
    <location>
        <begin position="1397"/>
        <end position="1419"/>
    </location>
</feature>
<keyword evidence="17 28" id="KW-1133">Transmembrane helix</keyword>
<feature type="compositionally biased region" description="Low complexity" evidence="27">
    <location>
        <begin position="2057"/>
        <end position="2073"/>
    </location>
</feature>
<dbReference type="GO" id="GO:0005886">
    <property type="term" value="C:plasma membrane"/>
    <property type="evidence" value="ECO:0007669"/>
    <property type="project" value="UniProtKB-SubCell"/>
</dbReference>
<keyword evidence="11" id="KW-0863">Zinc-finger</keyword>
<evidence type="ECO:0000256" key="27">
    <source>
        <dbReference type="SAM" id="MobiDB-lite"/>
    </source>
</evidence>
<keyword evidence="6" id="KW-1003">Cell membrane</keyword>
<dbReference type="FunFam" id="3.40.50.1220:FF:000002">
    <property type="entry name" value="NAD(P) transhydrogenase subunit beta"/>
    <property type="match status" value="1"/>
</dbReference>
<comment type="subcellular location">
    <subcellularLocation>
        <location evidence="2">Cell inner membrane</location>
        <topology evidence="2">Multi-pass membrane protein</topology>
    </subcellularLocation>
    <subcellularLocation>
        <location evidence="1">Mitochondrion inner membrane</location>
        <topology evidence="1">Multi-pass membrane protein</topology>
        <orientation evidence="1">Matrix side</orientation>
    </subcellularLocation>
</comment>
<dbReference type="InterPro" id="IPR007698">
    <property type="entry name" value="AlaDH/PNT_NAD(H)-bd"/>
</dbReference>
<keyword evidence="33" id="KW-0560">Oxidoreductase</keyword>
<dbReference type="GO" id="GO:0050661">
    <property type="term" value="F:NADP binding"/>
    <property type="evidence" value="ECO:0007669"/>
    <property type="project" value="TreeGrafter"/>
</dbReference>
<dbReference type="SMART" id="SM01002">
    <property type="entry name" value="AlaDh_PNT_C"/>
    <property type="match status" value="1"/>
</dbReference>
<feature type="region of interest" description="Disordered" evidence="27">
    <location>
        <begin position="84"/>
        <end position="122"/>
    </location>
</feature>
<evidence type="ECO:0000256" key="22">
    <source>
        <dbReference type="ARBA" id="ARBA00048202"/>
    </source>
</evidence>
<proteinExistence type="inferred from homology"/>
<feature type="chain" id="PRO_5016859644" description="NAD(P) transhydrogenase, mitochondrial" evidence="29">
    <location>
        <begin position="22"/>
        <end position="2252"/>
    </location>
</feature>
<feature type="transmembrane region" description="Helical" evidence="28">
    <location>
        <begin position="1277"/>
        <end position="1299"/>
    </location>
</feature>
<feature type="compositionally biased region" description="Pro residues" evidence="27">
    <location>
        <begin position="2074"/>
        <end position="2086"/>
    </location>
</feature>
<keyword evidence="7" id="KW-0997">Cell inner membrane</keyword>
<feature type="compositionally biased region" description="Basic and acidic residues" evidence="27">
    <location>
        <begin position="1919"/>
        <end position="1931"/>
    </location>
</feature>
<keyword evidence="29" id="KW-0732">Signal</keyword>
<evidence type="ECO:0000256" key="9">
    <source>
        <dbReference type="ARBA" id="ARBA00022723"/>
    </source>
</evidence>
<dbReference type="SUPFAM" id="SSF57903">
    <property type="entry name" value="FYVE/PHD zinc finger"/>
    <property type="match status" value="1"/>
</dbReference>
<dbReference type="Pfam" id="PF01262">
    <property type="entry name" value="AlaDh_PNT_C"/>
    <property type="match status" value="1"/>
</dbReference>
<evidence type="ECO:0000259" key="32">
    <source>
        <dbReference type="SMART" id="SM01003"/>
    </source>
</evidence>
<feature type="compositionally biased region" description="Low complexity" evidence="27">
    <location>
        <begin position="1686"/>
        <end position="1699"/>
    </location>
</feature>
<evidence type="ECO:0000256" key="14">
    <source>
        <dbReference type="ARBA" id="ARBA00022857"/>
    </source>
</evidence>
<dbReference type="GO" id="GO:0006740">
    <property type="term" value="P:NADPH regeneration"/>
    <property type="evidence" value="ECO:0007669"/>
    <property type="project" value="TreeGrafter"/>
</dbReference>
<feature type="compositionally biased region" description="Basic and acidic residues" evidence="27">
    <location>
        <begin position="2014"/>
        <end position="2034"/>
    </location>
</feature>
<dbReference type="InterPro" id="IPR036291">
    <property type="entry name" value="NAD(P)-bd_dom_sf"/>
</dbReference>
<feature type="transmembrane region" description="Helical" evidence="28">
    <location>
        <begin position="1098"/>
        <end position="1118"/>
    </location>
</feature>
<keyword evidence="12" id="KW-0999">Mitochondrion inner membrane</keyword>
<evidence type="ECO:0000256" key="19">
    <source>
        <dbReference type="ARBA" id="ARBA00023027"/>
    </source>
</evidence>
<feature type="domain" description="Alanine dehydrogenase/pyridine nucleotide transhydrogenase N-terminal" evidence="32">
    <location>
        <begin position="609"/>
        <end position="748"/>
    </location>
</feature>
<dbReference type="PROSITE" id="PS00836">
    <property type="entry name" value="ALADH_PNT_1"/>
    <property type="match status" value="1"/>
</dbReference>
<keyword evidence="19" id="KW-0520">NAD</keyword>
<feature type="transmembrane region" description="Helical" evidence="28">
    <location>
        <begin position="1038"/>
        <end position="1058"/>
    </location>
</feature>
<feature type="transmembrane region" description="Helical" evidence="28">
    <location>
        <begin position="1343"/>
        <end position="1361"/>
    </location>
</feature>
<dbReference type="InterPro" id="IPR013083">
    <property type="entry name" value="Znf_RING/FYVE/PHD"/>
</dbReference>
<dbReference type="Pfam" id="PF12769">
    <property type="entry name" value="PNTB_4TM"/>
    <property type="match status" value="1"/>
</dbReference>
<evidence type="ECO:0000313" key="34">
    <source>
        <dbReference type="Proteomes" id="UP000249619"/>
    </source>
</evidence>
<comment type="similarity">
    <text evidence="24">In the C-terminal section; belongs to the PNT beta subunit family.</text>
</comment>
<evidence type="ECO:0000256" key="18">
    <source>
        <dbReference type="ARBA" id="ARBA00022990"/>
    </source>
</evidence>
<name>A0A364NE66_STELY</name>
<sequence>MRSYLLLGAAALVAASPAPQGFNVQQFDAIPNNVPQGPGPQVTAESVYNQAKAQDNAAAAATGVATAQQAKRSAALEARDPTFWWSWNKPQGNPPPPPPAPTKAPATTAAPPANPTSTNLAPSSCTPVDWVNTYAFTADPACATAIEVGTYCGFINPDDPCAAQPNAYGPLTTPDTVDAFKNNNVYHKLANEAKTPSGWTQSFKDLSASVSGSGYLGYYELTSYDTAACAAKCADTNTCTGFNLFIERDPKWNPRQCSCDKPDSVTRFKCTLWGQDVKKESATNNGQSQDGFEVVIVGSNGYNKQTYTPPTPPSCSKPQSCGNKLHNQQPFCMGQTTFPGPFDPSLCAAYAQKQNQINRQHGIIGMWLSMFGMNKGGCVQFQAAYLEKAGVGFGTHCRLFTKQFSPAQANLDISVGGTSQWGCQKSFTWDVDVNASFNWGGWRGPKVPPYVPPWLAYRGTSNAHSSAPCNLQLPAVPFLENKSPTDAGTRLLPLLAFFRDSMSSPANCLAGCRLAFRPPRGNLFATLKQSTTRSTPVLRRENRSKHTGIHHGATGARNLTRPHPLSLQKHVSQVTAVARYASHASEPHDEELPSSPPFTAGPYANLTIGVPKESFPGERRVAITPQNVKLLLKKGFSRILIERGAGEEAQFLDEAYEQAGAQAVDRRSVFSNSDILLKVRALSTEGKDSEVDAIREGATVISMLYPMQNQPIVHRIASRKATAFAMDMVPRISRAQVFDALSSMANIAGYKAVLEASNQFGRFLTGQVTAAGKIPPCKVLVIGAGVAGLSAIATARRMGAIVRGFDTRSAAREQVQSLGAEFIEVDIKEDGSGAGGYAKVMSKEFIEAEMKLFYEQCREVDIVITTALIPGKPAPKLITKAMLGAMKPGSVVVDLAAEAGGNCEATVPGKLAKYDGVSVIGYTDLPSRLPTQSSTLYSNNVTKFLLSLTPKDKKEKYYDVDLTDEVTRGAIVTYDGKILPPAPRPAPPPAQAKPAPSPADQVANAVALTPWQTQTRQVASVTAGMTSALALGKFTGPLFMSNAFTFALASLIGYRVVWGVAPALHSPLMSVTNAISGMVGVGGLFVMGGGYFPETIPQTLGALSVLLAFVNVSGGFVISKRMLDMFRRPTDPKEYPWLYAIPAALFGGGYIAAASTGMAGLVQAGYLVSSLLCMTSLSGLASQTTARRGNILGILGVFSGILASLAAVGFTPDVLTQFAGLATVGTIAGLAIGRRITPTSLPQTVAALHSVVGLAAVLTSIGSVLDHTGGDISTLHMVSAYLGVLIGGVTFTGSIVAFLKLAAKMSSKPLALPGRHLINSSLLGANFATMGAFLAYAPGAPLIGAACLVGNAALSFIKGYTTTAAIGGADMPVVITVLNAYSGFALVAEGFMLDNPLLTTIGALIGVSGSILSYIMCVAMNRSLTNVLFGGIAPTAQSQSKIEGEVTKVTADETAEALVNAENVIIVVGYGMAVAKAQYGLAEFVSMLRSKGINVRFAIHPVAGRMPGQCNVLLAEASVPYDIVLEMDEINDDFPDTDVTLVIGANDTVNPIALEPGSSIAGMPVLHAWKSKQVVIMKRGMASGYADVPNPMFFMENTKMLFGDANDSCNAIKRALEEKIKGFPLSRLSPRPPGRHPQRTQGHPARELPSCSRTAQISPIGTPTALVAMSPRRSSRARTTQPPPSVATHSNSSSSVSSARTDRASRVNPKQTSPPKSSTPHSLSSEEPEEPPHGAQPEPPLTRRRTREHDNDEDESAKLDDELEDDIAEEDEVTRCVCGYQEYPGPPSDTIKPGVSLADIEAQADELGGLFIQCDVCKVWQHGGCVGIMDEAASPDEYFCEDCRKDLHKVTTSPKGQKYSRYLPVYDQQNGKHRKSSISKESEGNPGKDKDRNNRASVDSFGKRRSTMNSRAAYDEDEVLRKVLEESKHEGGTASENGNRKKRSRDDSEEYVSLATLHAAGSPADKLCHRTKPEIKRQRTGSRSPSNSPVLESEDDSTKASAPKQKPRGAAAKSQREKEQREKDRETFRNEAAGRRKGRAERRKGDDPEDTEPTPTPAAEEPTMPPAATEVAMPEPPIAEPKPAPAPRRGGRPPQKARGRLGRNQYSKDTVPATNGTSPKNDAVQSPQANATNGAGNGHDSSDGTTGHKPTKTKNWRLQKLSWNDIRRPAGAMQSYIAQRQVEMATGEKHTSLAPAVQPTIAINGNAPAKDEDTDLAKFKDLSTTQMMDFLSRDLVHWQQMISEPTEKSPKP</sequence>
<keyword evidence="10" id="KW-0547">Nucleotide-binding</keyword>
<dbReference type="PANTHER" id="PTHR10160">
    <property type="entry name" value="NAD(P) TRANSHYDROGENASE"/>
    <property type="match status" value="1"/>
</dbReference>
<comment type="caution">
    <text evidence="33">The sequence shown here is derived from an EMBL/GenBank/DDBJ whole genome shotgun (WGS) entry which is preliminary data.</text>
</comment>
<feature type="signal peptide" evidence="29">
    <location>
        <begin position="1"/>
        <end position="21"/>
    </location>
</feature>
<dbReference type="STRING" id="183478.A0A364NE66"/>
<feature type="compositionally biased region" description="Polar residues" evidence="27">
    <location>
        <begin position="1651"/>
        <end position="1661"/>
    </location>
</feature>
<feature type="compositionally biased region" description="Basic residues" evidence="27">
    <location>
        <begin position="2089"/>
        <end position="2101"/>
    </location>
</feature>
<keyword evidence="18" id="KW-0007">Acetylation</keyword>
<evidence type="ECO:0000256" key="28">
    <source>
        <dbReference type="SAM" id="Phobius"/>
    </source>
</evidence>
<evidence type="ECO:0000256" key="11">
    <source>
        <dbReference type="ARBA" id="ARBA00022771"/>
    </source>
</evidence>
<evidence type="ECO:0000256" key="12">
    <source>
        <dbReference type="ARBA" id="ARBA00022792"/>
    </source>
</evidence>
<dbReference type="GO" id="GO:0008750">
    <property type="term" value="F:proton-translocating NAD(P)+ transhydrogenase activity"/>
    <property type="evidence" value="ECO:0007669"/>
    <property type="project" value="UniProtKB-EC"/>
</dbReference>
<dbReference type="EC" id="7.1.1.1" evidence="5"/>
<keyword evidence="14" id="KW-0521">NADP</keyword>
<keyword evidence="21 28" id="KW-0472">Membrane</keyword>
<dbReference type="EMBL" id="QGDH01000012">
    <property type="protein sequence ID" value="RAR15391.1"/>
    <property type="molecule type" value="Genomic_DNA"/>
</dbReference>
<dbReference type="Pfam" id="PF05222">
    <property type="entry name" value="AlaDh_PNT_N"/>
    <property type="match status" value="1"/>
</dbReference>
<feature type="compositionally biased region" description="Polar residues" evidence="27">
    <location>
        <begin position="1981"/>
        <end position="1990"/>
    </location>
</feature>
<dbReference type="Proteomes" id="UP000249619">
    <property type="component" value="Unassembled WGS sequence"/>
</dbReference>
<dbReference type="SUPFAM" id="SSF52467">
    <property type="entry name" value="DHS-like NAD/FAD-binding domain"/>
    <property type="match status" value="1"/>
</dbReference>
<dbReference type="SUPFAM" id="SSF51735">
    <property type="entry name" value="NAD(P)-binding Rossmann-fold domains"/>
    <property type="match status" value="1"/>
</dbReference>
<evidence type="ECO:0000256" key="4">
    <source>
        <dbReference type="ARBA" id="ARBA00011738"/>
    </source>
</evidence>
<keyword evidence="15" id="KW-0809">Transit peptide</keyword>
<evidence type="ECO:0000256" key="10">
    <source>
        <dbReference type="ARBA" id="ARBA00022741"/>
    </source>
</evidence>
<evidence type="ECO:0000256" key="24">
    <source>
        <dbReference type="ARBA" id="ARBA00061558"/>
    </source>
</evidence>
<keyword evidence="20" id="KW-0496">Mitochondrion</keyword>
<dbReference type="InterPro" id="IPR024605">
    <property type="entry name" value="NADP_transhyd_a_C"/>
</dbReference>
<feature type="transmembrane region" description="Helical" evidence="28">
    <location>
        <begin position="1214"/>
        <end position="1233"/>
    </location>
</feature>
<keyword evidence="9" id="KW-0479">Metal-binding</keyword>
<keyword evidence="34" id="KW-1185">Reference proteome</keyword>
<feature type="transmembrane region" description="Helical" evidence="28">
    <location>
        <begin position="1245"/>
        <end position="1265"/>
    </location>
</feature>
<evidence type="ECO:0000256" key="26">
    <source>
        <dbReference type="ARBA" id="ARBA00079255"/>
    </source>
</evidence>
<evidence type="ECO:0000259" key="31">
    <source>
        <dbReference type="SMART" id="SM01002"/>
    </source>
</evidence>
<feature type="compositionally biased region" description="Pro residues" evidence="27">
    <location>
        <begin position="92"/>
        <end position="102"/>
    </location>
</feature>
<evidence type="ECO:0000256" key="29">
    <source>
        <dbReference type="SAM" id="SignalP"/>
    </source>
</evidence>
<comment type="similarity">
    <text evidence="3">In the N-terminal section; belongs to the AlaDH/PNT family.</text>
</comment>
<dbReference type="InterPro" id="IPR029035">
    <property type="entry name" value="DHS-like_NAD/FAD-binding_dom"/>
</dbReference>
<gene>
    <name evidence="33" type="ORF">DDE83_001220</name>
</gene>
<evidence type="ECO:0000313" key="33">
    <source>
        <dbReference type="EMBL" id="RAR15391.1"/>
    </source>
</evidence>
<dbReference type="SMART" id="SM01003">
    <property type="entry name" value="AlaDh_PNT_N"/>
    <property type="match status" value="1"/>
</dbReference>
<dbReference type="PROSITE" id="PS00837">
    <property type="entry name" value="ALADH_PNT_2"/>
    <property type="match status" value="1"/>
</dbReference>
<evidence type="ECO:0000256" key="7">
    <source>
        <dbReference type="ARBA" id="ARBA00022519"/>
    </source>
</evidence>
<evidence type="ECO:0000256" key="6">
    <source>
        <dbReference type="ARBA" id="ARBA00022475"/>
    </source>
</evidence>
<keyword evidence="16" id="KW-1278">Translocase</keyword>
<reference evidence="34" key="1">
    <citation type="submission" date="2018-05" db="EMBL/GenBank/DDBJ databases">
        <title>Draft genome sequence of Stemphylium lycopersici strain CIDEFI 213.</title>
        <authorList>
            <person name="Medina R."/>
            <person name="Franco M.E.E."/>
            <person name="Lucentini C.G."/>
            <person name="Saparrat M.C.N."/>
            <person name="Balatti P.A."/>
        </authorList>
    </citation>
    <scope>NUCLEOTIDE SEQUENCE [LARGE SCALE GENOMIC DNA]</scope>
    <source>
        <strain evidence="34">CIDEFI 213</strain>
    </source>
</reference>
<keyword evidence="8 28" id="KW-0812">Transmembrane</keyword>
<evidence type="ECO:0000259" key="30">
    <source>
        <dbReference type="SMART" id="SM00249"/>
    </source>
</evidence>
<dbReference type="InterPro" id="IPR011011">
    <property type="entry name" value="Znf_FYVE_PHD"/>
</dbReference>
<dbReference type="InterPro" id="IPR019786">
    <property type="entry name" value="Zinc_finger_PHD-type_CS"/>
</dbReference>
<evidence type="ECO:0000256" key="15">
    <source>
        <dbReference type="ARBA" id="ARBA00022946"/>
    </source>
</evidence>
<dbReference type="FunFam" id="3.40.50.720:FF:000028">
    <property type="entry name" value="NAD(P) transhydrogenase subunit alpha"/>
    <property type="match status" value="1"/>
</dbReference>
<feature type="transmembrane region" description="Helical" evidence="28">
    <location>
        <begin position="1164"/>
        <end position="1182"/>
    </location>
</feature>
<feature type="compositionally biased region" description="Polar residues" evidence="27">
    <location>
        <begin position="2104"/>
        <end position="2134"/>
    </location>
</feature>
<dbReference type="CDD" id="cd06174">
    <property type="entry name" value="MFS"/>
    <property type="match status" value="1"/>
</dbReference>
<dbReference type="Pfam" id="PF20826">
    <property type="entry name" value="PHD_5"/>
    <property type="match status" value="1"/>
</dbReference>
<comment type="subunit">
    <text evidence="4">Homodimer.</text>
</comment>
<dbReference type="NCBIfam" id="NF006942">
    <property type="entry name" value="PRK09424.1"/>
    <property type="match status" value="1"/>
</dbReference>
<feature type="transmembrane region" description="Helical" evidence="28">
    <location>
        <begin position="1189"/>
        <end position="1208"/>
    </location>
</feature>
<evidence type="ECO:0000256" key="13">
    <source>
        <dbReference type="ARBA" id="ARBA00022833"/>
    </source>
</evidence>